<evidence type="ECO:0000313" key="10">
    <source>
        <dbReference type="Proteomes" id="UP000623509"/>
    </source>
</evidence>
<evidence type="ECO:0000313" key="9">
    <source>
        <dbReference type="Proteomes" id="UP000216107"/>
    </source>
</evidence>
<comment type="caution">
    <text evidence="8">The sequence shown here is derived from an EMBL/GenBank/DDBJ whole genome shotgun (WGS) entry which is preliminary data.</text>
</comment>
<dbReference type="InterPro" id="IPR003682">
    <property type="entry name" value="rRNA_ssu_MeTfrase_G"/>
</dbReference>
<dbReference type="EMBL" id="NMRN01000027">
    <property type="protein sequence ID" value="PAS92904.1"/>
    <property type="molecule type" value="Genomic_DNA"/>
</dbReference>
<keyword evidence="3 6" id="KW-0489">Methyltransferase</keyword>
<reference evidence="7 10" key="1">
    <citation type="submission" date="2016-08" db="EMBL/GenBank/DDBJ databases">
        <title>Candidatus Dactylopiibacterium carminicum genome sequence.</title>
        <authorList>
            <person name="Ramirez-Puebla S.T."/>
            <person name="Ormeno-Orrillo E."/>
            <person name="Vera-Ponce De Leon A."/>
            <person name="Luis L."/>
            <person name="Sanchez-Flores A."/>
            <person name="Monica R."/>
            <person name="Martinez-Romero E."/>
        </authorList>
    </citation>
    <scope>NUCLEOTIDE SEQUENCE [LARGE SCALE GENOMIC DNA]</scope>
    <source>
        <strain evidence="7">END1</strain>
    </source>
</reference>
<dbReference type="EC" id="2.1.1.170" evidence="6"/>
<evidence type="ECO:0000256" key="6">
    <source>
        <dbReference type="HAMAP-Rule" id="MF_00074"/>
    </source>
</evidence>
<dbReference type="PANTHER" id="PTHR31760">
    <property type="entry name" value="S-ADENOSYL-L-METHIONINE-DEPENDENT METHYLTRANSFERASES SUPERFAMILY PROTEIN"/>
    <property type="match status" value="1"/>
</dbReference>
<feature type="binding site" evidence="6">
    <location>
        <position position="142"/>
    </location>
    <ligand>
        <name>S-adenosyl-L-methionine</name>
        <dbReference type="ChEBI" id="CHEBI:59789"/>
    </ligand>
</feature>
<evidence type="ECO:0000256" key="4">
    <source>
        <dbReference type="ARBA" id="ARBA00022679"/>
    </source>
</evidence>
<dbReference type="SUPFAM" id="SSF53335">
    <property type="entry name" value="S-adenosyl-L-methionine-dependent methyltransferases"/>
    <property type="match status" value="1"/>
</dbReference>
<proteinExistence type="inferred from homology"/>
<reference evidence="8 9" key="2">
    <citation type="submission" date="2017-07" db="EMBL/GenBank/DDBJ databases">
        <title>Candidatus Dactylopiibacterium carminicum, a nitrogen-fixing symbiont of the cochineal insect Dactylopius coccus and Dactylopius opuntiae (Hemiptera: Coccoidea: Dactylopiidae).</title>
        <authorList>
            <person name="Vera A."/>
        </authorList>
    </citation>
    <scope>NUCLEOTIDE SEQUENCE [LARGE SCALE GENOMIC DNA]</scope>
    <source>
        <strain evidence="8 9">NFDCM</strain>
    </source>
</reference>
<organism evidence="8 9">
    <name type="scientific">Candidatus Dactylopiibacterium carminicum</name>
    <dbReference type="NCBI Taxonomy" id="857335"/>
    <lineage>
        <taxon>Bacteria</taxon>
        <taxon>Pseudomonadati</taxon>
        <taxon>Pseudomonadota</taxon>
        <taxon>Betaproteobacteria</taxon>
        <taxon>Rhodocyclales</taxon>
        <taxon>Rhodocyclaceae</taxon>
        <taxon>Candidatus Dactylopiibacterium</taxon>
    </lineage>
</organism>
<accession>A0A272ES25</accession>
<dbReference type="AlphaFoldDB" id="A0A272ES25"/>
<dbReference type="OrthoDB" id="9808773at2"/>
<dbReference type="Proteomes" id="UP000216107">
    <property type="component" value="Unassembled WGS sequence"/>
</dbReference>
<feature type="binding site" evidence="6">
    <location>
        <begin position="127"/>
        <end position="128"/>
    </location>
    <ligand>
        <name>S-adenosyl-L-methionine</name>
        <dbReference type="ChEBI" id="CHEBI:59789"/>
    </ligand>
</feature>
<name>A0A272ES25_9RHOO</name>
<feature type="binding site" evidence="6">
    <location>
        <position position="81"/>
    </location>
    <ligand>
        <name>S-adenosyl-L-methionine</name>
        <dbReference type="ChEBI" id="CHEBI:59789"/>
    </ligand>
</feature>
<sequence>MSVAQRLAAGVAKLGLDLDERTQERLLAYGALLTKWNKVYNLTAIRDEAGLIDLHLLDSLTMLPWVKDFSAIADVGTGGGLPGIPLAICRPGMAVTLVETVGKKASFLQQAKAELGLENVTVHNCRVEQLQPSLPFPAVISRAFSSLRDFTALTGQLLAPEGVWLAMKGVYPDDELAALPSSIELRAVHRLEVPAVAAERHLLILSRN</sequence>
<keyword evidence="5 6" id="KW-0949">S-adenosyl-L-methionine</keyword>
<keyword evidence="4 6" id="KW-0808">Transferase</keyword>
<dbReference type="Pfam" id="PF02527">
    <property type="entry name" value="GidB"/>
    <property type="match status" value="1"/>
</dbReference>
<feature type="binding site" evidence="6">
    <location>
        <position position="76"/>
    </location>
    <ligand>
        <name>S-adenosyl-L-methionine</name>
        <dbReference type="ChEBI" id="CHEBI:59789"/>
    </ligand>
</feature>
<dbReference type="GO" id="GO:0005829">
    <property type="term" value="C:cytosol"/>
    <property type="evidence" value="ECO:0007669"/>
    <property type="project" value="TreeGrafter"/>
</dbReference>
<dbReference type="GO" id="GO:0070043">
    <property type="term" value="F:rRNA (guanine-N7-)-methyltransferase activity"/>
    <property type="evidence" value="ECO:0007669"/>
    <property type="project" value="UniProtKB-UniRule"/>
</dbReference>
<comment type="caution">
    <text evidence="6">Lacks conserved residue(s) required for the propagation of feature annotation.</text>
</comment>
<comment type="similarity">
    <text evidence="6">Belongs to the methyltransferase superfamily. RNA methyltransferase RsmG family.</text>
</comment>
<comment type="function">
    <text evidence="6">Specifically methylates the N7 position of guanine in position 527 of 16S rRNA.</text>
</comment>
<evidence type="ECO:0000313" key="8">
    <source>
        <dbReference type="EMBL" id="PAS92904.1"/>
    </source>
</evidence>
<dbReference type="EMBL" id="MDUX01000033">
    <property type="protein sequence ID" value="KAF7598928.1"/>
    <property type="molecule type" value="Genomic_DNA"/>
</dbReference>
<keyword evidence="2 6" id="KW-0698">rRNA processing</keyword>
<dbReference type="InterPro" id="IPR029063">
    <property type="entry name" value="SAM-dependent_MTases_sf"/>
</dbReference>
<gene>
    <name evidence="6" type="primary">rsmG</name>
    <name evidence="7" type="ORF">BGI27_10680</name>
    <name evidence="8" type="ORF">CGU29_09765</name>
</gene>
<evidence type="ECO:0000313" key="7">
    <source>
        <dbReference type="EMBL" id="KAF7598928.1"/>
    </source>
</evidence>
<evidence type="ECO:0000256" key="1">
    <source>
        <dbReference type="ARBA" id="ARBA00022490"/>
    </source>
</evidence>
<comment type="subcellular location">
    <subcellularLocation>
        <location evidence="6">Cytoplasm</location>
    </subcellularLocation>
</comment>
<dbReference type="Proteomes" id="UP000623509">
    <property type="component" value="Unassembled WGS sequence"/>
</dbReference>
<dbReference type="RefSeq" id="WP_095524871.1">
    <property type="nucleotide sequence ID" value="NZ_MDUX01000033.1"/>
</dbReference>
<keyword evidence="1 6" id="KW-0963">Cytoplasm</keyword>
<dbReference type="HAMAP" id="MF_00074">
    <property type="entry name" value="16SrRNA_methyltr_G"/>
    <property type="match status" value="1"/>
</dbReference>
<protein>
    <recommendedName>
        <fullName evidence="6">Ribosomal RNA small subunit methyltransferase G</fullName>
        <ecNumber evidence="6">2.1.1.170</ecNumber>
    </recommendedName>
    <alternativeName>
        <fullName evidence="6">16S rRNA 7-methylguanosine methyltransferase</fullName>
        <shortName evidence="6">16S rRNA m7G methyltransferase</shortName>
    </alternativeName>
</protein>
<evidence type="ECO:0000256" key="2">
    <source>
        <dbReference type="ARBA" id="ARBA00022552"/>
    </source>
</evidence>
<dbReference type="CDD" id="cd02440">
    <property type="entry name" value="AdoMet_MTases"/>
    <property type="match status" value="1"/>
</dbReference>
<dbReference type="NCBIfam" id="TIGR00138">
    <property type="entry name" value="rsmG_gidB"/>
    <property type="match status" value="1"/>
</dbReference>
<comment type="catalytic activity">
    <reaction evidence="6">
        <text>guanosine(527) in 16S rRNA + S-adenosyl-L-methionine = N(7)-methylguanosine(527) in 16S rRNA + S-adenosyl-L-homocysteine</text>
        <dbReference type="Rhea" id="RHEA:42732"/>
        <dbReference type="Rhea" id="RHEA-COMP:10209"/>
        <dbReference type="Rhea" id="RHEA-COMP:10210"/>
        <dbReference type="ChEBI" id="CHEBI:57856"/>
        <dbReference type="ChEBI" id="CHEBI:59789"/>
        <dbReference type="ChEBI" id="CHEBI:74269"/>
        <dbReference type="ChEBI" id="CHEBI:74480"/>
        <dbReference type="EC" id="2.1.1.170"/>
    </reaction>
</comment>
<evidence type="ECO:0000256" key="5">
    <source>
        <dbReference type="ARBA" id="ARBA00022691"/>
    </source>
</evidence>
<dbReference type="Gene3D" id="3.40.50.150">
    <property type="entry name" value="Vaccinia Virus protein VP39"/>
    <property type="match status" value="1"/>
</dbReference>
<keyword evidence="10" id="KW-1185">Reference proteome</keyword>
<dbReference type="PIRSF" id="PIRSF003078">
    <property type="entry name" value="GidB"/>
    <property type="match status" value="1"/>
</dbReference>
<evidence type="ECO:0000256" key="3">
    <source>
        <dbReference type="ARBA" id="ARBA00022603"/>
    </source>
</evidence>
<dbReference type="PANTHER" id="PTHR31760:SF0">
    <property type="entry name" value="S-ADENOSYL-L-METHIONINE-DEPENDENT METHYLTRANSFERASES SUPERFAMILY PROTEIN"/>
    <property type="match status" value="1"/>
</dbReference>